<accession>A0AAD7W7G5</accession>
<dbReference type="AlphaFoldDB" id="A0AAD7W7G5"/>
<sequence length="63" mass="7142">MSCCKLPCYKPCLHIIQGRNLQNLLCPTDSSLCRKRIWPRALRMGGLMSPRAPRQPHPPTKGN</sequence>
<evidence type="ECO:0000256" key="1">
    <source>
        <dbReference type="SAM" id="MobiDB-lite"/>
    </source>
</evidence>
<keyword evidence="3" id="KW-1185">Reference proteome</keyword>
<comment type="caution">
    <text evidence="2">The sequence shown here is derived from an EMBL/GenBank/DDBJ whole genome shotgun (WGS) entry which is preliminary data.</text>
</comment>
<gene>
    <name evidence="2" type="ORF">AAFF_G00176270</name>
</gene>
<feature type="region of interest" description="Disordered" evidence="1">
    <location>
        <begin position="44"/>
        <end position="63"/>
    </location>
</feature>
<evidence type="ECO:0000313" key="3">
    <source>
        <dbReference type="Proteomes" id="UP001221898"/>
    </source>
</evidence>
<protein>
    <submittedName>
        <fullName evidence="2">Uncharacterized protein</fullName>
    </submittedName>
</protein>
<proteinExistence type="predicted"/>
<name>A0AAD7W7G5_9TELE</name>
<organism evidence="2 3">
    <name type="scientific">Aldrovandia affinis</name>
    <dbReference type="NCBI Taxonomy" id="143900"/>
    <lineage>
        <taxon>Eukaryota</taxon>
        <taxon>Metazoa</taxon>
        <taxon>Chordata</taxon>
        <taxon>Craniata</taxon>
        <taxon>Vertebrata</taxon>
        <taxon>Euteleostomi</taxon>
        <taxon>Actinopterygii</taxon>
        <taxon>Neopterygii</taxon>
        <taxon>Teleostei</taxon>
        <taxon>Notacanthiformes</taxon>
        <taxon>Halosauridae</taxon>
        <taxon>Aldrovandia</taxon>
    </lineage>
</organism>
<reference evidence="2" key="1">
    <citation type="journal article" date="2023" name="Science">
        <title>Genome structures resolve the early diversification of teleost fishes.</title>
        <authorList>
            <person name="Parey E."/>
            <person name="Louis A."/>
            <person name="Montfort J."/>
            <person name="Bouchez O."/>
            <person name="Roques C."/>
            <person name="Iampietro C."/>
            <person name="Lluch J."/>
            <person name="Castinel A."/>
            <person name="Donnadieu C."/>
            <person name="Desvignes T."/>
            <person name="Floi Bucao C."/>
            <person name="Jouanno E."/>
            <person name="Wen M."/>
            <person name="Mejri S."/>
            <person name="Dirks R."/>
            <person name="Jansen H."/>
            <person name="Henkel C."/>
            <person name="Chen W.J."/>
            <person name="Zahm M."/>
            <person name="Cabau C."/>
            <person name="Klopp C."/>
            <person name="Thompson A.W."/>
            <person name="Robinson-Rechavi M."/>
            <person name="Braasch I."/>
            <person name="Lecointre G."/>
            <person name="Bobe J."/>
            <person name="Postlethwait J.H."/>
            <person name="Berthelot C."/>
            <person name="Roest Crollius H."/>
            <person name="Guiguen Y."/>
        </authorList>
    </citation>
    <scope>NUCLEOTIDE SEQUENCE</scope>
    <source>
        <strain evidence="2">NC1722</strain>
    </source>
</reference>
<feature type="compositionally biased region" description="Pro residues" evidence="1">
    <location>
        <begin position="53"/>
        <end position="63"/>
    </location>
</feature>
<dbReference type="Proteomes" id="UP001221898">
    <property type="component" value="Unassembled WGS sequence"/>
</dbReference>
<evidence type="ECO:0000313" key="2">
    <source>
        <dbReference type="EMBL" id="KAJ8386203.1"/>
    </source>
</evidence>
<dbReference type="EMBL" id="JAINUG010000233">
    <property type="protein sequence ID" value="KAJ8386203.1"/>
    <property type="molecule type" value="Genomic_DNA"/>
</dbReference>